<dbReference type="PANTHER" id="PTHR30576:SF0">
    <property type="entry name" value="UNDECAPRENYL-PHOSPHATE N-ACETYLGALACTOSAMINYL 1-PHOSPHATE TRANSFERASE-RELATED"/>
    <property type="match status" value="1"/>
</dbReference>
<dbReference type="PANTHER" id="PTHR30576">
    <property type="entry name" value="COLANIC BIOSYNTHESIS UDP-GLUCOSE LIPID CARRIER TRANSFERASE"/>
    <property type="match status" value="1"/>
</dbReference>
<proteinExistence type="inferred from homology"/>
<dbReference type="EMBL" id="MGER01000062">
    <property type="protein sequence ID" value="OGL87727.1"/>
    <property type="molecule type" value="Genomic_DNA"/>
</dbReference>
<keyword evidence="6 7" id="KW-0472">Membrane</keyword>
<dbReference type="InterPro" id="IPR017475">
    <property type="entry name" value="EPS_sugar_tfrase"/>
</dbReference>
<evidence type="ECO:0000256" key="4">
    <source>
        <dbReference type="ARBA" id="ARBA00022692"/>
    </source>
</evidence>
<keyword evidence="4 7" id="KW-0812">Transmembrane</keyword>
<accession>A0A1F7VCI9</accession>
<reference evidence="9 10" key="1">
    <citation type="journal article" date="2016" name="Nat. Commun.">
        <title>Thousands of microbial genomes shed light on interconnected biogeochemical processes in an aquifer system.</title>
        <authorList>
            <person name="Anantharaman K."/>
            <person name="Brown C.T."/>
            <person name="Hug L.A."/>
            <person name="Sharon I."/>
            <person name="Castelle C.J."/>
            <person name="Probst A.J."/>
            <person name="Thomas B.C."/>
            <person name="Singh A."/>
            <person name="Wilkins M.J."/>
            <person name="Karaoz U."/>
            <person name="Brodie E.L."/>
            <person name="Williams K.H."/>
            <person name="Hubbard S.S."/>
            <person name="Banfield J.F."/>
        </authorList>
    </citation>
    <scope>NUCLEOTIDE SEQUENCE [LARGE SCALE GENOMIC DNA]</scope>
</reference>
<evidence type="ECO:0000256" key="1">
    <source>
        <dbReference type="ARBA" id="ARBA00004141"/>
    </source>
</evidence>
<feature type="transmembrane region" description="Helical" evidence="7">
    <location>
        <begin position="114"/>
        <end position="136"/>
    </location>
</feature>
<comment type="caution">
    <text evidence="9">The sequence shown here is derived from an EMBL/GenBank/DDBJ whole genome shotgun (WGS) entry which is preliminary data.</text>
</comment>
<feature type="transmembrane region" description="Helical" evidence="7">
    <location>
        <begin position="275"/>
        <end position="301"/>
    </location>
</feature>
<evidence type="ECO:0000259" key="8">
    <source>
        <dbReference type="Pfam" id="PF02397"/>
    </source>
</evidence>
<sequence>MTVNMRRSDIIFTAALVPVDYIAVVGAASAAYFLRYAEFFQRVRPVVFNLPFRQYFPLVLVIAAVWIVIFAFSGLYAMRERKLSNDIARVALSCSTGTLAVVLVFFFSRELFSSRFMILASWGLAVMFVLVGRFLMRMCKRAYWKRGKGLHEVAVVGGDATARALLSSRFGSLSSGHRIVQQLPRWDEAGERALRAYVDTGRDLDELVLTDPNISRERMKSLVDFCTAHQVGFKYTAELLGGQSSNIGVDLIGGIPIVEVRATRLDGWGKVLKRLFDMCVASVGLLLLAPITVVVGAAIVLDSRGSVFVGLERIGTRRRRFILYKYRSMVAGAHEMKGELVAQNERNDGPLFKMKDDPRITRVGRFLRRSSIDEFPQLWNVLKGDMSLVGPRPHEPQEVSRYETLQKRLLTIRPGITGMAQVSGRTDLTFAEESRIDMLYVEQWSLLLDVIIMLKTPFILIKDRGM</sequence>
<keyword evidence="3" id="KW-0808">Transferase</keyword>
<keyword evidence="5 7" id="KW-1133">Transmembrane helix</keyword>
<evidence type="ECO:0000256" key="3">
    <source>
        <dbReference type="ARBA" id="ARBA00022679"/>
    </source>
</evidence>
<evidence type="ECO:0000256" key="2">
    <source>
        <dbReference type="ARBA" id="ARBA00006464"/>
    </source>
</evidence>
<evidence type="ECO:0000256" key="7">
    <source>
        <dbReference type="SAM" id="Phobius"/>
    </source>
</evidence>
<comment type="subcellular location">
    <subcellularLocation>
        <location evidence="1">Membrane</location>
        <topology evidence="1">Multi-pass membrane protein</topology>
    </subcellularLocation>
</comment>
<feature type="transmembrane region" description="Helical" evidence="7">
    <location>
        <begin position="90"/>
        <end position="108"/>
    </location>
</feature>
<dbReference type="Pfam" id="PF13727">
    <property type="entry name" value="CoA_binding_3"/>
    <property type="match status" value="1"/>
</dbReference>
<dbReference type="Pfam" id="PF02397">
    <property type="entry name" value="Bac_transf"/>
    <property type="match status" value="1"/>
</dbReference>
<feature type="transmembrane region" description="Helical" evidence="7">
    <location>
        <begin position="54"/>
        <end position="78"/>
    </location>
</feature>
<protein>
    <recommendedName>
        <fullName evidence="8">Bacterial sugar transferase domain-containing protein</fullName>
    </recommendedName>
</protein>
<dbReference type="GO" id="GO:0016780">
    <property type="term" value="F:phosphotransferase activity, for other substituted phosphate groups"/>
    <property type="evidence" value="ECO:0007669"/>
    <property type="project" value="TreeGrafter"/>
</dbReference>
<dbReference type="GO" id="GO:0016020">
    <property type="term" value="C:membrane"/>
    <property type="evidence" value="ECO:0007669"/>
    <property type="project" value="UniProtKB-SubCell"/>
</dbReference>
<dbReference type="Proteomes" id="UP000178264">
    <property type="component" value="Unassembled WGS sequence"/>
</dbReference>
<dbReference type="InterPro" id="IPR003362">
    <property type="entry name" value="Bact_transf"/>
</dbReference>
<gene>
    <name evidence="9" type="ORF">A3I42_03405</name>
</gene>
<name>A0A1F7VCI9_9BACT</name>
<evidence type="ECO:0000313" key="9">
    <source>
        <dbReference type="EMBL" id="OGL87727.1"/>
    </source>
</evidence>
<organism evidence="9 10">
    <name type="scientific">Candidatus Uhrbacteria bacterium RIFCSPLOWO2_02_FULL_49_11</name>
    <dbReference type="NCBI Taxonomy" id="1802409"/>
    <lineage>
        <taxon>Bacteria</taxon>
        <taxon>Candidatus Uhriibacteriota</taxon>
    </lineage>
</organism>
<evidence type="ECO:0000256" key="5">
    <source>
        <dbReference type="ARBA" id="ARBA00022989"/>
    </source>
</evidence>
<dbReference type="AlphaFoldDB" id="A0A1F7VCI9"/>
<evidence type="ECO:0000256" key="6">
    <source>
        <dbReference type="ARBA" id="ARBA00023136"/>
    </source>
</evidence>
<feature type="transmembrane region" description="Helical" evidence="7">
    <location>
        <begin position="12"/>
        <end position="34"/>
    </location>
</feature>
<feature type="domain" description="Bacterial sugar transferase" evidence="8">
    <location>
        <begin position="273"/>
        <end position="461"/>
    </location>
</feature>
<dbReference type="NCBIfam" id="TIGR03025">
    <property type="entry name" value="EPS_sugtrans"/>
    <property type="match status" value="1"/>
</dbReference>
<comment type="similarity">
    <text evidence="2">Belongs to the bacterial sugar transferase family.</text>
</comment>
<evidence type="ECO:0000313" key="10">
    <source>
        <dbReference type="Proteomes" id="UP000178264"/>
    </source>
</evidence>